<organism evidence="11 12">
    <name type="scientific">Acacia crassicarpa</name>
    <name type="common">northern wattle</name>
    <dbReference type="NCBI Taxonomy" id="499986"/>
    <lineage>
        <taxon>Eukaryota</taxon>
        <taxon>Viridiplantae</taxon>
        <taxon>Streptophyta</taxon>
        <taxon>Embryophyta</taxon>
        <taxon>Tracheophyta</taxon>
        <taxon>Spermatophyta</taxon>
        <taxon>Magnoliopsida</taxon>
        <taxon>eudicotyledons</taxon>
        <taxon>Gunneridae</taxon>
        <taxon>Pentapetalae</taxon>
        <taxon>rosids</taxon>
        <taxon>fabids</taxon>
        <taxon>Fabales</taxon>
        <taxon>Fabaceae</taxon>
        <taxon>Caesalpinioideae</taxon>
        <taxon>mimosoid clade</taxon>
        <taxon>Acacieae</taxon>
        <taxon>Acacia</taxon>
    </lineage>
</organism>
<evidence type="ECO:0000259" key="10">
    <source>
        <dbReference type="PROSITE" id="PS50089"/>
    </source>
</evidence>
<evidence type="ECO:0000256" key="6">
    <source>
        <dbReference type="ARBA" id="ARBA00022786"/>
    </source>
</evidence>
<proteinExistence type="predicted"/>
<evidence type="ECO:0000256" key="4">
    <source>
        <dbReference type="ARBA" id="ARBA00022723"/>
    </source>
</evidence>
<dbReference type="GO" id="GO:0061630">
    <property type="term" value="F:ubiquitin protein ligase activity"/>
    <property type="evidence" value="ECO:0007669"/>
    <property type="project" value="UniProtKB-EC"/>
</dbReference>
<dbReference type="InterPro" id="IPR010543">
    <property type="entry name" value="DUF1117"/>
</dbReference>
<evidence type="ECO:0000256" key="9">
    <source>
        <dbReference type="SAM" id="MobiDB-lite"/>
    </source>
</evidence>
<dbReference type="EC" id="2.3.2.27" evidence="2"/>
<dbReference type="AlphaFoldDB" id="A0AAE1MVQ5"/>
<comment type="caution">
    <text evidence="11">The sequence shown here is derived from an EMBL/GenBank/DDBJ whole genome shotgun (WGS) entry which is preliminary data.</text>
</comment>
<dbReference type="InterPro" id="IPR001841">
    <property type="entry name" value="Znf_RING"/>
</dbReference>
<evidence type="ECO:0000313" key="12">
    <source>
        <dbReference type="Proteomes" id="UP001293593"/>
    </source>
</evidence>
<feature type="region of interest" description="Disordered" evidence="9">
    <location>
        <begin position="297"/>
        <end position="331"/>
    </location>
</feature>
<dbReference type="InterPro" id="IPR039525">
    <property type="entry name" value="RNF126-like_zinc-ribbon"/>
</dbReference>
<dbReference type="Gene3D" id="3.30.40.10">
    <property type="entry name" value="Zinc/RING finger domain, C3HC4 (zinc finger)"/>
    <property type="match status" value="1"/>
</dbReference>
<keyword evidence="12" id="KW-1185">Reference proteome</keyword>
<feature type="region of interest" description="Disordered" evidence="9">
    <location>
        <begin position="346"/>
        <end position="401"/>
    </location>
</feature>
<dbReference type="Pfam" id="PF13639">
    <property type="entry name" value="zf-RING_2"/>
    <property type="match status" value="1"/>
</dbReference>
<accession>A0AAE1MVQ5</accession>
<gene>
    <name evidence="11" type="ORF">QN277_015861</name>
</gene>
<keyword evidence="5 8" id="KW-0863">Zinc-finger</keyword>
<name>A0AAE1MVQ5_9FABA</name>
<dbReference type="GO" id="GO:0016567">
    <property type="term" value="P:protein ubiquitination"/>
    <property type="evidence" value="ECO:0007669"/>
    <property type="project" value="TreeGrafter"/>
</dbReference>
<protein>
    <recommendedName>
        <fullName evidence="2">RING-type E3 ubiquitin transferase</fullName>
        <ecNumber evidence="2">2.3.2.27</ecNumber>
    </recommendedName>
</protein>
<dbReference type="EMBL" id="JAWXYG010000003">
    <property type="protein sequence ID" value="KAK4277946.1"/>
    <property type="molecule type" value="Genomic_DNA"/>
</dbReference>
<keyword evidence="7" id="KW-0862">Zinc</keyword>
<keyword evidence="6" id="KW-0833">Ubl conjugation pathway</keyword>
<dbReference type="PANTHER" id="PTHR15710">
    <property type="entry name" value="E3 UBIQUITIN-PROTEIN LIGASE PRAJA"/>
    <property type="match status" value="1"/>
</dbReference>
<dbReference type="PROSITE" id="PS50089">
    <property type="entry name" value="ZF_RING_2"/>
    <property type="match status" value="1"/>
</dbReference>
<evidence type="ECO:0000256" key="1">
    <source>
        <dbReference type="ARBA" id="ARBA00000900"/>
    </source>
</evidence>
<dbReference type="PANTHER" id="PTHR15710:SF217">
    <property type="entry name" value="E3 UBIQUITIN-PROTEIN LIGASE RDUF2"/>
    <property type="match status" value="1"/>
</dbReference>
<reference evidence="11" key="1">
    <citation type="submission" date="2023-10" db="EMBL/GenBank/DDBJ databases">
        <title>Chromosome-level genome of the transformable northern wattle, Acacia crassicarpa.</title>
        <authorList>
            <person name="Massaro I."/>
            <person name="Sinha N.R."/>
            <person name="Poethig S."/>
            <person name="Leichty A.R."/>
        </authorList>
    </citation>
    <scope>NUCLEOTIDE SEQUENCE</scope>
    <source>
        <strain evidence="11">Acra3RX</strain>
        <tissue evidence="11">Leaf</tissue>
    </source>
</reference>
<dbReference type="Proteomes" id="UP001293593">
    <property type="component" value="Unassembled WGS sequence"/>
</dbReference>
<dbReference type="InterPro" id="IPR013083">
    <property type="entry name" value="Znf_RING/FYVE/PHD"/>
</dbReference>
<keyword evidence="4" id="KW-0479">Metal-binding</keyword>
<evidence type="ECO:0000313" key="11">
    <source>
        <dbReference type="EMBL" id="KAK4277946.1"/>
    </source>
</evidence>
<dbReference type="CDD" id="cd16667">
    <property type="entry name" value="RING-H2_RNF126-like"/>
    <property type="match status" value="1"/>
</dbReference>
<dbReference type="Pfam" id="PF06547">
    <property type="entry name" value="DUF1117"/>
    <property type="match status" value="1"/>
</dbReference>
<evidence type="ECO:0000256" key="3">
    <source>
        <dbReference type="ARBA" id="ARBA00022679"/>
    </source>
</evidence>
<dbReference type="Pfam" id="PF14369">
    <property type="entry name" value="Zn_ribbon_19"/>
    <property type="match status" value="1"/>
</dbReference>
<dbReference type="GO" id="GO:0005737">
    <property type="term" value="C:cytoplasm"/>
    <property type="evidence" value="ECO:0007669"/>
    <property type="project" value="TreeGrafter"/>
</dbReference>
<sequence>MATGTTPSSYWCYRCSRFVRVRRQDTVVCPNCDGGFVEEIEQMPRPASIVDSRRRRFPAASMYMIGDHPPGSGQPLRPALRRARRGTGDISMVNPVVVLRGSPNRADNDSGGGGHGRGFDLYYEDGSGLGLRPLPPNMSEMLLGSGIDRLLEQLSQIEMNGISRYEPPPVSKTAIDSLPTIEIHEHHLATEPHCAVCMEPFELGTNARELPCKHIYHSDCILPWLALRNTCPVCRQELPADTQGVNDPVSGHSLAWNDDDNVGLTIWRLPGGGFAVGRFAGGRRSTPDRELPVVYTEMDGGIGNGGEPRRVTWSTTTEGRRRDSGGGGGGLRKMFRNLFGCFTPRPRAQFSASSSSSSSPSPDPEPRPLRRSTSRSRPVMNTTMRSRRTWSLDGNGGTRPW</sequence>
<dbReference type="SMART" id="SM00184">
    <property type="entry name" value="RING"/>
    <property type="match status" value="1"/>
</dbReference>
<evidence type="ECO:0000256" key="7">
    <source>
        <dbReference type="ARBA" id="ARBA00022833"/>
    </source>
</evidence>
<feature type="domain" description="RING-type" evidence="10">
    <location>
        <begin position="194"/>
        <end position="235"/>
    </location>
</feature>
<evidence type="ECO:0000256" key="8">
    <source>
        <dbReference type="PROSITE-ProRule" id="PRU00175"/>
    </source>
</evidence>
<keyword evidence="3" id="KW-0808">Transferase</keyword>
<feature type="compositionally biased region" description="Low complexity" evidence="9">
    <location>
        <begin position="346"/>
        <end position="360"/>
    </location>
</feature>
<dbReference type="FunFam" id="3.30.40.10:FF:000022">
    <property type="entry name" value="E3 ubiquitin-protein ligase RING1-like"/>
    <property type="match status" value="1"/>
</dbReference>
<evidence type="ECO:0000256" key="2">
    <source>
        <dbReference type="ARBA" id="ARBA00012483"/>
    </source>
</evidence>
<dbReference type="SUPFAM" id="SSF57850">
    <property type="entry name" value="RING/U-box"/>
    <property type="match status" value="1"/>
</dbReference>
<comment type="catalytic activity">
    <reaction evidence="1">
        <text>S-ubiquitinyl-[E2 ubiquitin-conjugating enzyme]-L-cysteine + [acceptor protein]-L-lysine = [E2 ubiquitin-conjugating enzyme]-L-cysteine + N(6)-ubiquitinyl-[acceptor protein]-L-lysine.</text>
        <dbReference type="EC" id="2.3.2.27"/>
    </reaction>
</comment>
<dbReference type="GO" id="GO:0008270">
    <property type="term" value="F:zinc ion binding"/>
    <property type="evidence" value="ECO:0007669"/>
    <property type="project" value="UniProtKB-KW"/>
</dbReference>
<evidence type="ECO:0000256" key="5">
    <source>
        <dbReference type="ARBA" id="ARBA00022771"/>
    </source>
</evidence>